<feature type="region of interest" description="Disordered" evidence="1">
    <location>
        <begin position="218"/>
        <end position="241"/>
    </location>
</feature>
<dbReference type="Gene3D" id="1.20.930.20">
    <property type="entry name" value="Adaptor protein Cbl, N-terminal domain"/>
    <property type="match status" value="1"/>
</dbReference>
<dbReference type="InterPro" id="IPR011990">
    <property type="entry name" value="TPR-like_helical_dom_sf"/>
</dbReference>
<dbReference type="SUPFAM" id="SSF48452">
    <property type="entry name" value="TPR-like"/>
    <property type="match status" value="1"/>
</dbReference>
<accession>A0AAW0B8M0</accession>
<reference evidence="2 3" key="1">
    <citation type="journal article" date="2024" name="J Genomics">
        <title>Draft genome sequencing and assembly of Favolaschia claudopus CIRM-BRFM 2984 isolated from oak limbs.</title>
        <authorList>
            <person name="Navarro D."/>
            <person name="Drula E."/>
            <person name="Chaduli D."/>
            <person name="Cazenave R."/>
            <person name="Ahrendt S."/>
            <person name="Wang J."/>
            <person name="Lipzen A."/>
            <person name="Daum C."/>
            <person name="Barry K."/>
            <person name="Grigoriev I.V."/>
            <person name="Favel A."/>
            <person name="Rosso M.N."/>
            <person name="Martin F."/>
        </authorList>
    </citation>
    <scope>NUCLEOTIDE SEQUENCE [LARGE SCALE GENOMIC DNA]</scope>
    <source>
        <strain evidence="2 3">CIRM-BRFM 2984</strain>
    </source>
</reference>
<name>A0AAW0B8M0_9AGAR</name>
<organism evidence="2 3">
    <name type="scientific">Favolaschia claudopus</name>
    <dbReference type="NCBI Taxonomy" id="2862362"/>
    <lineage>
        <taxon>Eukaryota</taxon>
        <taxon>Fungi</taxon>
        <taxon>Dikarya</taxon>
        <taxon>Basidiomycota</taxon>
        <taxon>Agaricomycotina</taxon>
        <taxon>Agaricomycetes</taxon>
        <taxon>Agaricomycetidae</taxon>
        <taxon>Agaricales</taxon>
        <taxon>Marasmiineae</taxon>
        <taxon>Mycenaceae</taxon>
        <taxon>Favolaschia</taxon>
    </lineage>
</organism>
<dbReference type="PANTHER" id="PTHR47691:SF3">
    <property type="entry name" value="HTH-TYPE TRANSCRIPTIONAL REGULATOR RV0890C-RELATED"/>
    <property type="match status" value="1"/>
</dbReference>
<dbReference type="InterPro" id="IPR027417">
    <property type="entry name" value="P-loop_NTPase"/>
</dbReference>
<proteinExistence type="predicted"/>
<protein>
    <recommendedName>
        <fullName evidence="4">NB-ARC domain-containing protein</fullName>
    </recommendedName>
</protein>
<dbReference type="InterPro" id="IPR059179">
    <property type="entry name" value="MLKL-like_MCAfunc"/>
</dbReference>
<gene>
    <name evidence="2" type="ORF">R3P38DRAFT_3195716</name>
</gene>
<dbReference type="Gene3D" id="3.40.50.300">
    <property type="entry name" value="P-loop containing nucleotide triphosphate hydrolases"/>
    <property type="match status" value="1"/>
</dbReference>
<dbReference type="EMBL" id="JAWWNJ010000037">
    <property type="protein sequence ID" value="KAK7022335.1"/>
    <property type="molecule type" value="Genomic_DNA"/>
</dbReference>
<keyword evidence="3" id="KW-1185">Reference proteome</keyword>
<evidence type="ECO:0000313" key="3">
    <source>
        <dbReference type="Proteomes" id="UP001362999"/>
    </source>
</evidence>
<dbReference type="PANTHER" id="PTHR47691">
    <property type="entry name" value="REGULATOR-RELATED"/>
    <property type="match status" value="1"/>
</dbReference>
<dbReference type="Gene3D" id="1.25.40.10">
    <property type="entry name" value="Tetratricopeptide repeat domain"/>
    <property type="match status" value="1"/>
</dbReference>
<dbReference type="AlphaFoldDB" id="A0AAW0B8M0"/>
<dbReference type="GO" id="GO:0007166">
    <property type="term" value="P:cell surface receptor signaling pathway"/>
    <property type="evidence" value="ECO:0007669"/>
    <property type="project" value="InterPro"/>
</dbReference>
<dbReference type="InterPro" id="IPR036537">
    <property type="entry name" value="Adaptor_Cbl_N_dom_sf"/>
</dbReference>
<comment type="caution">
    <text evidence="2">The sequence shown here is derived from an EMBL/GenBank/DDBJ whole genome shotgun (WGS) entry which is preliminary data.</text>
</comment>
<evidence type="ECO:0000256" key="1">
    <source>
        <dbReference type="SAM" id="MobiDB-lite"/>
    </source>
</evidence>
<evidence type="ECO:0008006" key="4">
    <source>
        <dbReference type="Google" id="ProtNLM"/>
    </source>
</evidence>
<dbReference type="SMART" id="SM00028">
    <property type="entry name" value="TPR"/>
    <property type="match status" value="2"/>
</dbReference>
<dbReference type="InterPro" id="IPR019734">
    <property type="entry name" value="TPR_rpt"/>
</dbReference>
<evidence type="ECO:0000313" key="2">
    <source>
        <dbReference type="EMBL" id="KAK7022335.1"/>
    </source>
</evidence>
<dbReference type="CDD" id="cd21037">
    <property type="entry name" value="MLKL_NTD"/>
    <property type="match status" value="1"/>
</dbReference>
<dbReference type="SUPFAM" id="SSF52540">
    <property type="entry name" value="P-loop containing nucleoside triphosphate hydrolases"/>
    <property type="match status" value="1"/>
</dbReference>
<sequence>MAGCFPWPRRRNTAAAKIPMDLNLSDSLSDGENLTMPTTAMYSISGGRALAEAIEAVADLVPLPFLSTFVQVAIKVLEEATAIEENVKDLQARVYSLMLAVVDTVPVNKKTSLELQDKIRKLQSILDKILGDVQKIKEQKKWLLLFFRNLNKERVDRCVDRLNAALQQFNAGFPSRSSLSILIFPQVVSQLHVEDLLEKIRADYSVFAAQLNRIEDAVNRTTRPHNAPSAHSRQDMPPPTRKLYGRDSLIEEIATLLASEDASRVCITGAGGMGKTSVALAVVDNPTIKNVFPKEFIFWVPCVEAKSSDLLRRILYAQLRVTAETYDSLDTLLLELNATKQRRLILLDNFETPWLSGEDQVKVEHILLRLAKLSHIALLVTMTSGFPPGGIEWEHRPLSPLDFAAASAAFKSKYRDAAGGHELVEDGPQLDEFLTSIGRIPLAITLAATSGGRLRISPSDLLRDWRRSGPGMMSGTEALSMNQTIHSSLDNGFVKANPEALKLLAILSLLPAGTIGNNLDRWAASLNSPRVAVETLRVAALIEQGDGPFGAARIFVHPTIQSYMLHNGHLSPEARNTVYDICHSFVLDHKSTPDDRKFKSDVEALSAEELNIQGLLMETDVLAPRSKAIDALIAFTFYQALTKPSTVVASHALKVAQAVYDSGLAANREAASRLAEAHHCLGKTYFELDKFEEACVHLQEARARFKDLPGGADLTRSGECSLELLNAWMYMQTEDDDDLQSLVEEGRANLAHDTNDKYSIARGLLGYSDFLWWSDLPDEEVLPPLLSANALFDELDCLASSAECLCLLARTHACSAEYDIALPFARSAVEKAEQTGAVALISRTLRITALCLVDLRSYEEALGVITKLLAACQALGAPLGVAQSLELLGYSCAAKLDLAGARRAYDGARLHFARKQCSVMGEQGVERCSLSLAQLQGRTAIDMDFFHTIAKPAPWY</sequence>
<dbReference type="Proteomes" id="UP001362999">
    <property type="component" value="Unassembled WGS sequence"/>
</dbReference>